<dbReference type="GO" id="GO:0000160">
    <property type="term" value="P:phosphorelay signal transduction system"/>
    <property type="evidence" value="ECO:0007669"/>
    <property type="project" value="InterPro"/>
</dbReference>
<dbReference type="eggNOG" id="COG2197">
    <property type="taxonomic scope" value="Bacteria"/>
</dbReference>
<evidence type="ECO:0000256" key="1">
    <source>
        <dbReference type="PROSITE-ProRule" id="PRU00169"/>
    </source>
</evidence>
<dbReference type="Proteomes" id="UP000198424">
    <property type="component" value="Unassembled WGS sequence"/>
</dbReference>
<evidence type="ECO:0000313" key="3">
    <source>
        <dbReference type="EMBL" id="KFF11175.1"/>
    </source>
</evidence>
<accession>A0A086A3B1</accession>
<evidence type="ECO:0000259" key="2">
    <source>
        <dbReference type="PROSITE" id="PS50110"/>
    </source>
</evidence>
<dbReference type="Proteomes" id="UP000028712">
    <property type="component" value="Unassembled WGS sequence"/>
</dbReference>
<dbReference type="EMBL" id="MUGY01000002">
    <property type="protein sequence ID" value="OXA97834.1"/>
    <property type="molecule type" value="Genomic_DNA"/>
</dbReference>
<reference evidence="3 5" key="1">
    <citation type="submission" date="2014-07" db="EMBL/GenBank/DDBJ databases">
        <title>Genome of Flavobacterium hydatis DSM 2063.</title>
        <authorList>
            <person name="Pipes S.E."/>
            <person name="Stropko S.J."/>
            <person name="Newman J.D."/>
        </authorList>
    </citation>
    <scope>NUCLEOTIDE SEQUENCE [LARGE SCALE GENOMIC DNA]</scope>
    <source>
        <strain evidence="3 5">DSM 2063</strain>
    </source>
</reference>
<name>A0A086A3B1_FLAHY</name>
<gene>
    <name evidence="4" type="ORF">B0A62_02975</name>
    <name evidence="3" type="ORF">IW20_19735</name>
</gene>
<proteinExistence type="predicted"/>
<keyword evidence="6" id="KW-1185">Reference proteome</keyword>
<dbReference type="OrthoDB" id="651456at2"/>
<evidence type="ECO:0000313" key="6">
    <source>
        <dbReference type="Proteomes" id="UP000198424"/>
    </source>
</evidence>
<reference evidence="4 6" key="2">
    <citation type="submission" date="2016-11" db="EMBL/GenBank/DDBJ databases">
        <title>Whole genomes of Flavobacteriaceae.</title>
        <authorList>
            <person name="Stine C."/>
            <person name="Li C."/>
            <person name="Tadesse D."/>
        </authorList>
    </citation>
    <scope>NUCLEOTIDE SEQUENCE [LARGE SCALE GENOMIC DNA]</scope>
    <source>
        <strain evidence="4 6">ATCC 29551</strain>
    </source>
</reference>
<dbReference type="Gene3D" id="3.40.50.2300">
    <property type="match status" value="1"/>
</dbReference>
<dbReference type="SUPFAM" id="SSF52172">
    <property type="entry name" value="CheY-like"/>
    <property type="match status" value="1"/>
</dbReference>
<dbReference type="InterPro" id="IPR001789">
    <property type="entry name" value="Sig_transdc_resp-reg_receiver"/>
</dbReference>
<dbReference type="AlphaFoldDB" id="A0A086A3B1"/>
<evidence type="ECO:0000313" key="5">
    <source>
        <dbReference type="Proteomes" id="UP000028712"/>
    </source>
</evidence>
<feature type="modified residue" description="4-aspartylphosphate" evidence="1">
    <location>
        <position position="62"/>
    </location>
</feature>
<evidence type="ECO:0000313" key="4">
    <source>
        <dbReference type="EMBL" id="OXA97834.1"/>
    </source>
</evidence>
<protein>
    <submittedName>
        <fullName evidence="4">Response regulator</fullName>
    </submittedName>
</protein>
<dbReference type="PROSITE" id="PS50110">
    <property type="entry name" value="RESPONSE_REGULATORY"/>
    <property type="match status" value="1"/>
</dbReference>
<feature type="domain" description="Response regulatory" evidence="2">
    <location>
        <begin position="2"/>
        <end position="135"/>
    </location>
</feature>
<organism evidence="3 5">
    <name type="scientific">Flavobacterium hydatis</name>
    <name type="common">Cytophaga aquatilis</name>
    <dbReference type="NCBI Taxonomy" id="991"/>
    <lineage>
        <taxon>Bacteria</taxon>
        <taxon>Pseudomonadati</taxon>
        <taxon>Bacteroidota</taxon>
        <taxon>Flavobacteriia</taxon>
        <taxon>Flavobacteriales</taxon>
        <taxon>Flavobacteriaceae</taxon>
        <taxon>Flavobacterium</taxon>
    </lineage>
</organism>
<dbReference type="EMBL" id="JPRM01000036">
    <property type="protein sequence ID" value="KFF11175.1"/>
    <property type="molecule type" value="Genomic_DNA"/>
</dbReference>
<dbReference type="InterPro" id="IPR011006">
    <property type="entry name" value="CheY-like_superfamily"/>
</dbReference>
<keyword evidence="1" id="KW-0597">Phosphoprotein</keyword>
<dbReference type="Pfam" id="PF00072">
    <property type="entry name" value="Response_reg"/>
    <property type="match status" value="1"/>
</dbReference>
<comment type="caution">
    <text evidence="3">The sequence shown here is derived from an EMBL/GenBank/DDBJ whole genome shotgun (WGS) entry which is preliminary data.</text>
</comment>
<dbReference type="RefSeq" id="WP_035626186.1">
    <property type="nucleotide sequence ID" value="NZ_JBEWQG010000007.1"/>
</dbReference>
<dbReference type="STRING" id="991.IW20_19735"/>
<sequence>MNILIVDDHPMNVELYENVLLQDFASYKPLVITKAFDCKGGYIATEYAKLNHELFFDLAILDYSLPTYQEKNILSGADLANLIRKYFENCKIIIITSHTQKLLVYDIIRKIKPEGIAIKSDVTTSSFSDMITHVLEGNLYQSVLVKEYVSEIWKKELMVEDTNRQILFYLAKGYRVKELEEVIPLAASTIQRRIVDLKKIFGVLDDSNLVKEVIKQGFL</sequence>